<accession>A0AA38GV86</accession>
<reference evidence="2 3" key="1">
    <citation type="journal article" date="2021" name="Nat. Plants">
        <title>The Taxus genome provides insights into paclitaxel biosynthesis.</title>
        <authorList>
            <person name="Xiong X."/>
            <person name="Gou J."/>
            <person name="Liao Q."/>
            <person name="Li Y."/>
            <person name="Zhou Q."/>
            <person name="Bi G."/>
            <person name="Li C."/>
            <person name="Du R."/>
            <person name="Wang X."/>
            <person name="Sun T."/>
            <person name="Guo L."/>
            <person name="Liang H."/>
            <person name="Lu P."/>
            <person name="Wu Y."/>
            <person name="Zhang Z."/>
            <person name="Ro D.K."/>
            <person name="Shang Y."/>
            <person name="Huang S."/>
            <person name="Yan J."/>
        </authorList>
    </citation>
    <scope>NUCLEOTIDE SEQUENCE [LARGE SCALE GENOMIC DNA]</scope>
    <source>
        <strain evidence="2">Ta-2019</strain>
    </source>
</reference>
<keyword evidence="3" id="KW-1185">Reference proteome</keyword>
<name>A0AA38GV86_TAXCH</name>
<evidence type="ECO:0000256" key="1">
    <source>
        <dbReference type="SAM" id="MobiDB-lite"/>
    </source>
</evidence>
<dbReference type="EMBL" id="JAHRHJ020000002">
    <property type="protein sequence ID" value="KAH9327225.1"/>
    <property type="molecule type" value="Genomic_DNA"/>
</dbReference>
<protein>
    <submittedName>
        <fullName evidence="2">Uncharacterized protein</fullName>
    </submittedName>
</protein>
<evidence type="ECO:0000313" key="2">
    <source>
        <dbReference type="EMBL" id="KAH9327225.1"/>
    </source>
</evidence>
<gene>
    <name evidence="2" type="ORF">KI387_007403</name>
</gene>
<feature type="region of interest" description="Disordered" evidence="1">
    <location>
        <begin position="1"/>
        <end position="57"/>
    </location>
</feature>
<dbReference type="AlphaFoldDB" id="A0AA38GV86"/>
<sequence>MSAGQRHRGGVPPPPPSYCWKPLPVEKTTGVSCTTDPNQSGRRKTAQTEPTAPQMEK</sequence>
<evidence type="ECO:0000313" key="3">
    <source>
        <dbReference type="Proteomes" id="UP000824469"/>
    </source>
</evidence>
<dbReference type="Proteomes" id="UP000824469">
    <property type="component" value="Unassembled WGS sequence"/>
</dbReference>
<feature type="non-terminal residue" evidence="2">
    <location>
        <position position="57"/>
    </location>
</feature>
<proteinExistence type="predicted"/>
<comment type="caution">
    <text evidence="2">The sequence shown here is derived from an EMBL/GenBank/DDBJ whole genome shotgun (WGS) entry which is preliminary data.</text>
</comment>
<organism evidence="2 3">
    <name type="scientific">Taxus chinensis</name>
    <name type="common">Chinese yew</name>
    <name type="synonym">Taxus wallichiana var. chinensis</name>
    <dbReference type="NCBI Taxonomy" id="29808"/>
    <lineage>
        <taxon>Eukaryota</taxon>
        <taxon>Viridiplantae</taxon>
        <taxon>Streptophyta</taxon>
        <taxon>Embryophyta</taxon>
        <taxon>Tracheophyta</taxon>
        <taxon>Spermatophyta</taxon>
        <taxon>Pinopsida</taxon>
        <taxon>Pinidae</taxon>
        <taxon>Conifers II</taxon>
        <taxon>Cupressales</taxon>
        <taxon>Taxaceae</taxon>
        <taxon>Taxus</taxon>
    </lineage>
</organism>
<feature type="compositionally biased region" description="Polar residues" evidence="1">
    <location>
        <begin position="29"/>
        <end position="40"/>
    </location>
</feature>